<reference evidence="4" key="1">
    <citation type="journal article" date="2014" name="PLoS Negl. Trop. Dis.">
        <title>Identification and characterization of seminal fluid proteins in the Asian tiger mosquito, Aedes albopictus.</title>
        <authorList>
            <person name="Boes K.E."/>
            <person name="Ribeiro J.M."/>
            <person name="Wong A."/>
            <person name="Harrington L.C."/>
            <person name="Wolfner M.F."/>
            <person name="Sirot L.K."/>
        </authorList>
    </citation>
    <scope>NUCLEOTIDE SEQUENCE</scope>
    <source>
        <tissue evidence="4">Reproductive organs</tissue>
    </source>
</reference>
<evidence type="ECO:0000256" key="3">
    <source>
        <dbReference type="SAM" id="SignalP"/>
    </source>
</evidence>
<dbReference type="VEuPathDB" id="VectorBase:AALF018806"/>
<feature type="transmembrane region" description="Helical" evidence="2">
    <location>
        <begin position="326"/>
        <end position="349"/>
    </location>
</feature>
<dbReference type="EMBL" id="GAPW01001127">
    <property type="protein sequence ID" value="JAC12471.1"/>
    <property type="molecule type" value="mRNA"/>
</dbReference>
<feature type="signal peptide" evidence="3">
    <location>
        <begin position="1"/>
        <end position="24"/>
    </location>
</feature>
<protein>
    <submittedName>
        <fullName evidence="4">Putative secreted protein</fullName>
    </submittedName>
</protein>
<feature type="compositionally biased region" description="Acidic residues" evidence="1">
    <location>
        <begin position="450"/>
        <end position="461"/>
    </location>
</feature>
<feature type="region of interest" description="Disordered" evidence="1">
    <location>
        <begin position="419"/>
        <end position="468"/>
    </location>
</feature>
<evidence type="ECO:0000256" key="1">
    <source>
        <dbReference type="SAM" id="MobiDB-lite"/>
    </source>
</evidence>
<keyword evidence="2" id="KW-1133">Transmembrane helix</keyword>
<evidence type="ECO:0000313" key="4">
    <source>
        <dbReference type="EMBL" id="JAC12471.1"/>
    </source>
</evidence>
<feature type="transmembrane region" description="Helical" evidence="2">
    <location>
        <begin position="181"/>
        <end position="199"/>
    </location>
</feature>
<dbReference type="AlphaFoldDB" id="A0A023EU86"/>
<dbReference type="VEuPathDB" id="VectorBase:AALFPA_048078"/>
<evidence type="ECO:0000256" key="2">
    <source>
        <dbReference type="SAM" id="Phobius"/>
    </source>
</evidence>
<organism evidence="4">
    <name type="scientific">Aedes albopictus</name>
    <name type="common">Asian tiger mosquito</name>
    <name type="synonym">Stegomyia albopicta</name>
    <dbReference type="NCBI Taxonomy" id="7160"/>
    <lineage>
        <taxon>Eukaryota</taxon>
        <taxon>Metazoa</taxon>
        <taxon>Ecdysozoa</taxon>
        <taxon>Arthropoda</taxon>
        <taxon>Hexapoda</taxon>
        <taxon>Insecta</taxon>
        <taxon>Pterygota</taxon>
        <taxon>Neoptera</taxon>
        <taxon>Endopterygota</taxon>
        <taxon>Diptera</taxon>
        <taxon>Nematocera</taxon>
        <taxon>Culicoidea</taxon>
        <taxon>Culicidae</taxon>
        <taxon>Culicinae</taxon>
        <taxon>Aedini</taxon>
        <taxon>Aedes</taxon>
        <taxon>Stegomyia</taxon>
    </lineage>
</organism>
<keyword evidence="3" id="KW-0732">Signal</keyword>
<proteinExistence type="evidence at transcript level"/>
<keyword evidence="2" id="KW-0812">Transmembrane</keyword>
<sequence length="492" mass="55408">MKERLPFIAISCLGIALLVANVASTDVDDSDIINPNWVKPGHYHHHASHSEEASCPPPVVEECKCPILPDCPVFDPVESGPSKQEDLQKTFVYYRKFVRRIFDERRLQADLEDESFMVRNIQFRISKLQVEKLKQARTPSEIDDVLTEIVEQSKENVYYAMAEGACRSLYSFIVATQQNGVFLYGVLPAIALLVIVAIAKRFNMRWWIVAPLCALIGTYIMTYRDCNNRLELQSLIKVMKRDGPSNPCQQMTSWFRIGAEADCMDYLQNTHGLKRAFCDPSEVAIEMLARLQMKYFEVVVVEVNFIIDSVSSKFGWMRTILMGTSIMGLIYTIVTTCIPSSLIAGFKYWRLDRPEPRRAESIQNAGTHQPLPQQPINVNIVNYTRPRRTTPRIEPTPSRIEEIKDGAQSEAMIAPPPPAKAGETVTNVEEHGSGDGPVAATEVTQPTAVEDCDDSSSEAEDTILIQGQFPEEIRQAIEENERKKSNDQSNAS</sequence>
<dbReference type="VEuPathDB" id="VectorBase:AALC636_007490"/>
<feature type="chain" id="PRO_5001514369" evidence="3">
    <location>
        <begin position="25"/>
        <end position="492"/>
    </location>
</feature>
<accession>A0A023EU86</accession>
<feature type="transmembrane region" description="Helical" evidence="2">
    <location>
        <begin position="206"/>
        <end position="223"/>
    </location>
</feature>
<keyword evidence="2" id="KW-0472">Membrane</keyword>
<name>A0A023EU86_AEDAL</name>